<dbReference type="EMBL" id="WFKJ01000048">
    <property type="protein sequence ID" value="KAB7888554.1"/>
    <property type="molecule type" value="Genomic_DNA"/>
</dbReference>
<gene>
    <name evidence="1" type="ORF">GBG18_12870</name>
</gene>
<sequence>MVGGDSDFDACGGTGIIKGLKVNGDGFLAVRKGPDSKYKMIDKLYNGNNVWLCDTKGKWEGVVYGKNCGVGGTIPKRQKYSGQCKSGWIYGKFVTLFAG</sequence>
<reference evidence="1 2" key="1">
    <citation type="submission" date="2019-10" db="EMBL/GenBank/DDBJ databases">
        <title>Poseidonibacter ostreae sp. nov., isolated from the gut of the Ostrea denselamellosa.</title>
        <authorList>
            <person name="Choi A."/>
        </authorList>
    </citation>
    <scope>NUCLEOTIDE SEQUENCE [LARGE SCALE GENOMIC DNA]</scope>
    <source>
        <strain evidence="1 2">SJOD-M-5</strain>
    </source>
</reference>
<name>A0ABQ6VIH5_9BACT</name>
<evidence type="ECO:0000313" key="2">
    <source>
        <dbReference type="Proteomes" id="UP000461010"/>
    </source>
</evidence>
<keyword evidence="2" id="KW-1185">Reference proteome</keyword>
<comment type="caution">
    <text evidence="1">The sequence shown here is derived from an EMBL/GenBank/DDBJ whole genome shotgun (WGS) entry which is preliminary data.</text>
</comment>
<evidence type="ECO:0000313" key="1">
    <source>
        <dbReference type="EMBL" id="KAB7888554.1"/>
    </source>
</evidence>
<protein>
    <submittedName>
        <fullName evidence="1">Integron</fullName>
    </submittedName>
</protein>
<dbReference type="Proteomes" id="UP000461010">
    <property type="component" value="Unassembled WGS sequence"/>
</dbReference>
<organism evidence="1 2">
    <name type="scientific">Poseidonibacter ostreae</name>
    <dbReference type="NCBI Taxonomy" id="2654171"/>
    <lineage>
        <taxon>Bacteria</taxon>
        <taxon>Pseudomonadati</taxon>
        <taxon>Campylobacterota</taxon>
        <taxon>Epsilonproteobacteria</taxon>
        <taxon>Campylobacterales</taxon>
        <taxon>Arcobacteraceae</taxon>
        <taxon>Poseidonibacter</taxon>
    </lineage>
</organism>
<dbReference type="Gene3D" id="2.30.30.40">
    <property type="entry name" value="SH3 Domains"/>
    <property type="match status" value="1"/>
</dbReference>
<accession>A0ABQ6VIH5</accession>
<proteinExistence type="predicted"/>